<evidence type="ECO:0000313" key="3">
    <source>
        <dbReference type="Proteomes" id="UP000698963"/>
    </source>
</evidence>
<feature type="non-terminal residue" evidence="2">
    <location>
        <position position="1"/>
    </location>
</feature>
<dbReference type="Pfam" id="PF10543">
    <property type="entry name" value="ORF6N"/>
    <property type="match status" value="1"/>
</dbReference>
<protein>
    <submittedName>
        <fullName evidence="2">ORF6N domain-containing protein</fullName>
    </submittedName>
</protein>
<name>A0A921AXQ0_9BACT</name>
<feature type="domain" description="KilA-N DNA-binding" evidence="1">
    <location>
        <begin position="3"/>
        <end position="85"/>
    </location>
</feature>
<evidence type="ECO:0000313" key="2">
    <source>
        <dbReference type="EMBL" id="HJD98004.1"/>
    </source>
</evidence>
<dbReference type="EMBL" id="DYZA01000208">
    <property type="protein sequence ID" value="HJD98004.1"/>
    <property type="molecule type" value="Genomic_DNA"/>
</dbReference>
<comment type="caution">
    <text evidence="2">The sequence shown here is derived from an EMBL/GenBank/DDBJ whole genome shotgun (WGS) entry which is preliminary data.</text>
</comment>
<reference evidence="2" key="2">
    <citation type="submission" date="2021-09" db="EMBL/GenBank/DDBJ databases">
        <authorList>
            <person name="Gilroy R."/>
        </authorList>
    </citation>
    <scope>NUCLEOTIDE SEQUENCE</scope>
    <source>
        <strain evidence="2">ChiGjej2B2-19336</strain>
    </source>
</reference>
<proteinExistence type="predicted"/>
<gene>
    <name evidence="2" type="ORF">K8W16_10220</name>
</gene>
<dbReference type="RefSeq" id="WP_304123289.1">
    <property type="nucleotide sequence ID" value="NZ_DYZA01000208.1"/>
</dbReference>
<sequence length="209" mass="23738">LAYKGIPVVTTETLALAYEVDAVSIRKNFSCNKGRFTEGKHYFSITGKELSAFRLSVTESNSQISPKVRALTLWTERGAARHAKMLNSDKAWDMFELLEETFFRVAVKKVQEDLELTPADRSDLKALVDAKLSTCPAKLQGKARAELWARFNRHFRIAAYCRLPQEKMSEARDDLITLELNALKAVETRKAAVLPMLRLLSYQSRKRPS</sequence>
<evidence type="ECO:0000259" key="1">
    <source>
        <dbReference type="Pfam" id="PF10543"/>
    </source>
</evidence>
<reference evidence="2" key="1">
    <citation type="journal article" date="2021" name="PeerJ">
        <title>Extensive microbial diversity within the chicken gut microbiome revealed by metagenomics and culture.</title>
        <authorList>
            <person name="Gilroy R."/>
            <person name="Ravi A."/>
            <person name="Getino M."/>
            <person name="Pursley I."/>
            <person name="Horton D.L."/>
            <person name="Alikhan N.F."/>
            <person name="Baker D."/>
            <person name="Gharbi K."/>
            <person name="Hall N."/>
            <person name="Watson M."/>
            <person name="Adriaenssens E.M."/>
            <person name="Foster-Nyarko E."/>
            <person name="Jarju S."/>
            <person name="Secka A."/>
            <person name="Antonio M."/>
            <person name="Oren A."/>
            <person name="Chaudhuri R.R."/>
            <person name="La Ragione R."/>
            <person name="Hildebrand F."/>
            <person name="Pallen M.J."/>
        </authorList>
    </citation>
    <scope>NUCLEOTIDE SEQUENCE</scope>
    <source>
        <strain evidence="2">ChiGjej2B2-19336</strain>
    </source>
</reference>
<organism evidence="2 3">
    <name type="scientific">Mailhella massiliensis</name>
    <dbReference type="NCBI Taxonomy" id="1903261"/>
    <lineage>
        <taxon>Bacteria</taxon>
        <taxon>Pseudomonadati</taxon>
        <taxon>Thermodesulfobacteriota</taxon>
        <taxon>Desulfovibrionia</taxon>
        <taxon>Desulfovibrionales</taxon>
        <taxon>Desulfovibrionaceae</taxon>
        <taxon>Mailhella</taxon>
    </lineage>
</organism>
<dbReference type="AlphaFoldDB" id="A0A921AXQ0"/>
<dbReference type="InterPro" id="IPR018873">
    <property type="entry name" value="KilA-N_DNA-bd_domain"/>
</dbReference>
<accession>A0A921AXQ0</accession>
<dbReference type="Proteomes" id="UP000698963">
    <property type="component" value="Unassembled WGS sequence"/>
</dbReference>